<reference evidence="3" key="1">
    <citation type="journal article" date="2009" name="Science">
        <title>The B73 maize genome: complexity, diversity, and dynamics.</title>
        <authorList>
            <person name="Schnable P.S."/>
            <person name="Ware D."/>
            <person name="Fulton R.S."/>
            <person name="Stein J.C."/>
            <person name="Wei F."/>
            <person name="Pasternak S."/>
            <person name="Liang C."/>
            <person name="Zhang J."/>
            <person name="Fulton L."/>
            <person name="Graves T.A."/>
            <person name="Minx P."/>
            <person name="Reily A.D."/>
            <person name="Courtney L."/>
            <person name="Kruchowski S.S."/>
            <person name="Tomlinson C."/>
            <person name="Strong C."/>
            <person name="Delehaunty K."/>
            <person name="Fronick C."/>
            <person name="Courtney B."/>
            <person name="Rock S.M."/>
            <person name="Belter E."/>
            <person name="Du F."/>
            <person name="Kim K."/>
            <person name="Abbott R.M."/>
            <person name="Cotton M."/>
            <person name="Levy A."/>
            <person name="Marchetto P."/>
            <person name="Ochoa K."/>
            <person name="Jackson S.M."/>
            <person name="Gillam B."/>
            <person name="Chen W."/>
            <person name="Yan L."/>
            <person name="Higginbotham J."/>
            <person name="Cardenas M."/>
            <person name="Waligorski J."/>
            <person name="Applebaum E."/>
            <person name="Phelps L."/>
            <person name="Falcone J."/>
            <person name="Kanchi K."/>
            <person name="Thane T."/>
            <person name="Scimone A."/>
            <person name="Thane N."/>
            <person name="Henke J."/>
            <person name="Wang T."/>
            <person name="Ruppert J."/>
            <person name="Shah N."/>
            <person name="Rotter K."/>
            <person name="Hodges J."/>
            <person name="Ingenthron E."/>
            <person name="Cordes M."/>
            <person name="Kohlberg S."/>
            <person name="Sgro J."/>
            <person name="Delgado B."/>
            <person name="Mead K."/>
            <person name="Chinwalla A."/>
            <person name="Leonard S."/>
            <person name="Crouse K."/>
            <person name="Collura K."/>
            <person name="Kudrna D."/>
            <person name="Currie J."/>
            <person name="He R."/>
            <person name="Angelova A."/>
            <person name="Rajasekar S."/>
            <person name="Mueller T."/>
            <person name="Lomeli R."/>
            <person name="Scara G."/>
            <person name="Ko A."/>
            <person name="Delaney K."/>
            <person name="Wissotski M."/>
            <person name="Lopez G."/>
            <person name="Campos D."/>
            <person name="Braidotti M."/>
            <person name="Ashley E."/>
            <person name="Golser W."/>
            <person name="Kim H."/>
            <person name="Lee S."/>
            <person name="Lin J."/>
            <person name="Dujmic Z."/>
            <person name="Kim W."/>
            <person name="Talag J."/>
            <person name="Zuccolo A."/>
            <person name="Fan C."/>
            <person name="Sebastian A."/>
            <person name="Kramer M."/>
            <person name="Spiegel L."/>
            <person name="Nascimento L."/>
            <person name="Zutavern T."/>
            <person name="Miller B."/>
            <person name="Ambroise C."/>
            <person name="Muller S."/>
            <person name="Spooner W."/>
            <person name="Narechania A."/>
            <person name="Ren L."/>
            <person name="Wei S."/>
            <person name="Kumari S."/>
            <person name="Faga B."/>
            <person name="Levy M.J."/>
            <person name="McMahan L."/>
            <person name="Van Buren P."/>
            <person name="Vaughn M.W."/>
            <person name="Ying K."/>
            <person name="Yeh C.-T."/>
            <person name="Emrich S.J."/>
            <person name="Jia Y."/>
            <person name="Kalyanaraman A."/>
            <person name="Hsia A.-P."/>
            <person name="Barbazuk W.B."/>
            <person name="Baucom R.S."/>
            <person name="Brutnell T.P."/>
            <person name="Carpita N.C."/>
            <person name="Chaparro C."/>
            <person name="Chia J.-M."/>
            <person name="Deragon J.-M."/>
            <person name="Estill J.C."/>
            <person name="Fu Y."/>
            <person name="Jeddeloh J.A."/>
            <person name="Han Y."/>
            <person name="Lee H."/>
            <person name="Li P."/>
            <person name="Lisch D.R."/>
            <person name="Liu S."/>
            <person name="Liu Z."/>
            <person name="Nagel D.H."/>
            <person name="McCann M.C."/>
            <person name="SanMiguel P."/>
            <person name="Myers A.M."/>
            <person name="Nettleton D."/>
            <person name="Nguyen J."/>
            <person name="Penning B.W."/>
            <person name="Ponnala L."/>
            <person name="Schneider K.L."/>
            <person name="Schwartz D.C."/>
            <person name="Sharma A."/>
            <person name="Soderlund C."/>
            <person name="Springer N.M."/>
            <person name="Sun Q."/>
            <person name="Wang H."/>
            <person name="Waterman M."/>
            <person name="Westerman R."/>
            <person name="Wolfgruber T.K."/>
            <person name="Yang L."/>
            <person name="Yu Y."/>
            <person name="Zhang L."/>
            <person name="Zhou S."/>
            <person name="Zhu Q."/>
            <person name="Bennetzen J.L."/>
            <person name="Dawe R.K."/>
            <person name="Jiang J."/>
            <person name="Jiang N."/>
            <person name="Presting G.G."/>
            <person name="Wessler S.R."/>
            <person name="Aluru S."/>
            <person name="Martienssen R.A."/>
            <person name="Clifton S.W."/>
            <person name="McCombie W.R."/>
            <person name="Wing R.A."/>
            <person name="Wilson R.K."/>
        </authorList>
    </citation>
    <scope>NUCLEOTIDE SEQUENCE [LARGE SCALE GENOMIC DNA]</scope>
    <source>
        <strain evidence="3">cv. B73</strain>
    </source>
</reference>
<dbReference type="EnsemblPlants" id="Zm00001eb288000_T001">
    <property type="protein sequence ID" value="Zm00001eb288000_P001"/>
    <property type="gene ID" value="Zm00001eb288000"/>
</dbReference>
<dbReference type="Gramene" id="Zm00001eb288000_T001">
    <property type="protein sequence ID" value="Zm00001eb288000_P001"/>
    <property type="gene ID" value="Zm00001eb288000"/>
</dbReference>
<feature type="compositionally biased region" description="Basic and acidic residues" evidence="1">
    <location>
        <begin position="196"/>
        <end position="215"/>
    </location>
</feature>
<accession>A0A804Q0S5</accession>
<dbReference type="AlphaFoldDB" id="A0A804Q0S5"/>
<dbReference type="FunCoup" id="A0A804Q0S5">
    <property type="interactions" value="1"/>
</dbReference>
<feature type="compositionally biased region" description="Basic and acidic residues" evidence="1">
    <location>
        <begin position="242"/>
        <end position="257"/>
    </location>
</feature>
<dbReference type="InParanoid" id="A0A804Q0S5"/>
<protein>
    <submittedName>
        <fullName evidence="2">Uncharacterized protein</fullName>
    </submittedName>
</protein>
<reference evidence="2" key="3">
    <citation type="submission" date="2021-05" db="UniProtKB">
        <authorList>
            <consortium name="EnsemblPlants"/>
        </authorList>
    </citation>
    <scope>IDENTIFICATION</scope>
    <source>
        <strain evidence="2">cv. B73</strain>
    </source>
</reference>
<organism evidence="2 3">
    <name type="scientific">Zea mays</name>
    <name type="common">Maize</name>
    <dbReference type="NCBI Taxonomy" id="4577"/>
    <lineage>
        <taxon>Eukaryota</taxon>
        <taxon>Viridiplantae</taxon>
        <taxon>Streptophyta</taxon>
        <taxon>Embryophyta</taxon>
        <taxon>Tracheophyta</taxon>
        <taxon>Spermatophyta</taxon>
        <taxon>Magnoliopsida</taxon>
        <taxon>Liliopsida</taxon>
        <taxon>Poales</taxon>
        <taxon>Poaceae</taxon>
        <taxon>PACMAD clade</taxon>
        <taxon>Panicoideae</taxon>
        <taxon>Andropogonodae</taxon>
        <taxon>Andropogoneae</taxon>
        <taxon>Tripsacinae</taxon>
        <taxon>Zea</taxon>
    </lineage>
</organism>
<feature type="region of interest" description="Disordered" evidence="1">
    <location>
        <begin position="279"/>
        <end position="301"/>
    </location>
</feature>
<evidence type="ECO:0000313" key="2">
    <source>
        <dbReference type="EnsemblPlants" id="Zm00001eb288000_P001"/>
    </source>
</evidence>
<evidence type="ECO:0000313" key="3">
    <source>
        <dbReference type="Proteomes" id="UP000007305"/>
    </source>
</evidence>
<feature type="region of interest" description="Disordered" evidence="1">
    <location>
        <begin position="147"/>
        <end position="215"/>
    </location>
</feature>
<feature type="region of interest" description="Disordered" evidence="1">
    <location>
        <begin position="242"/>
        <end position="263"/>
    </location>
</feature>
<feature type="compositionally biased region" description="Polar residues" evidence="1">
    <location>
        <begin position="287"/>
        <end position="301"/>
    </location>
</feature>
<dbReference type="Proteomes" id="UP000007305">
    <property type="component" value="Chromosome 6"/>
</dbReference>
<sequence length="301" mass="33445">MARLRSLRLPFSTISAAGVHLERLQGVKMEARDVVEKIEHQEECNEPVVVVQPPLVDVVLEPHPSGGALHHRDEHRAQVVPEGAGDPEQRGRRAAHALWRLVVQELHVPHRGERVAHAVQRVLRHQPEHADGHDRAGAVEQAVLRGHAAPPGLHERARQDAEDGHREAGAHALEVGDATRPPPRVTARDGDEDAVVESKADEHGQRGEDDHCGRRDLEARGEVAVHGARLLDGEGEVVRRGRDRRDAGCPQRQHADDGFELLHPMHRRYTPEVRLAGVGKVSRRQYSRSVQEPSRGRTINK</sequence>
<feature type="compositionally biased region" description="Basic and acidic residues" evidence="1">
    <location>
        <begin position="153"/>
        <end position="169"/>
    </location>
</feature>
<proteinExistence type="predicted"/>
<name>A0A804Q0S5_MAIZE</name>
<keyword evidence="3" id="KW-1185">Reference proteome</keyword>
<reference evidence="2" key="2">
    <citation type="submission" date="2019-07" db="EMBL/GenBank/DDBJ databases">
        <authorList>
            <person name="Seetharam A."/>
            <person name="Woodhouse M."/>
            <person name="Cannon E."/>
        </authorList>
    </citation>
    <scope>NUCLEOTIDE SEQUENCE [LARGE SCALE GENOMIC DNA]</scope>
    <source>
        <strain evidence="2">cv. B73</strain>
    </source>
</reference>
<evidence type="ECO:0000256" key="1">
    <source>
        <dbReference type="SAM" id="MobiDB-lite"/>
    </source>
</evidence>